<dbReference type="EMBL" id="CACSIO010000001">
    <property type="protein sequence ID" value="CAA0081894.1"/>
    <property type="molecule type" value="Genomic_DNA"/>
</dbReference>
<dbReference type="Proteomes" id="UP000441399">
    <property type="component" value="Unassembled WGS sequence"/>
</dbReference>
<dbReference type="OrthoDB" id="6188167at2"/>
<evidence type="ECO:0000256" key="1">
    <source>
        <dbReference type="SAM" id="MobiDB-lite"/>
    </source>
</evidence>
<evidence type="ECO:0000313" key="3">
    <source>
        <dbReference type="Proteomes" id="UP000441399"/>
    </source>
</evidence>
<protein>
    <recommendedName>
        <fullName evidence="4">Thymidine phosphorylase</fullName>
    </recommendedName>
</protein>
<organism evidence="2 3">
    <name type="scientific">BD1-7 clade bacterium</name>
    <dbReference type="NCBI Taxonomy" id="2029982"/>
    <lineage>
        <taxon>Bacteria</taxon>
        <taxon>Pseudomonadati</taxon>
        <taxon>Pseudomonadota</taxon>
        <taxon>Gammaproteobacteria</taxon>
        <taxon>Cellvibrionales</taxon>
        <taxon>Spongiibacteraceae</taxon>
        <taxon>BD1-7 clade</taxon>
    </lineage>
</organism>
<name>A0A5S9MYW3_9GAMM</name>
<dbReference type="InterPro" id="IPR012434">
    <property type="entry name" value="DUF1631"/>
</dbReference>
<feature type="region of interest" description="Disordered" evidence="1">
    <location>
        <begin position="297"/>
        <end position="334"/>
    </location>
</feature>
<accession>A0A5S9MYW3</accession>
<gene>
    <name evidence="2" type="ORF">OPDIPICF_00354</name>
</gene>
<reference evidence="2 3" key="1">
    <citation type="submission" date="2019-11" db="EMBL/GenBank/DDBJ databases">
        <authorList>
            <person name="Holert J."/>
        </authorList>
    </citation>
    <scope>NUCLEOTIDE SEQUENCE [LARGE SCALE GENOMIC DNA]</scope>
    <source>
        <strain evidence="2">SB11_3</strain>
    </source>
</reference>
<evidence type="ECO:0000313" key="2">
    <source>
        <dbReference type="EMBL" id="CAA0081894.1"/>
    </source>
</evidence>
<dbReference type="Pfam" id="PF07793">
    <property type="entry name" value="DUF1631"/>
    <property type="match status" value="1"/>
</dbReference>
<keyword evidence="3" id="KW-1185">Reference proteome</keyword>
<evidence type="ECO:0008006" key="4">
    <source>
        <dbReference type="Google" id="ProtNLM"/>
    </source>
</evidence>
<sequence length="827" mass="93673">METIELSAQHRQLWSTCLNLWDQFARKTFLDATLEFENQCLETTVTATFTRQTELLETIQLLKGHKDAAAEQMSSTLLQLSNDYLHGHYCYVENVSNEQLQLVEDHRLEADIATSNWVRKVYNKHDDVIWQAIGRLLAIVEAPIEHYAQRDIAVIFSPQLLAPALRSATDHIALENSDDIRLIKTFGSVLLNTVAEFYQSISEKLDHARIRQPERPQQQETDTDEDSDTESSINEYQAPAYIPHSAPAADLSDGTPVTHTGAETHASDMFGAATPAPQTDNYLSDSGMVFDEPQLFTETESPTPTPTDSPAPEASTSPQQPESTPPDTAAEPNHTNQASEFLMNSLMNTLESEAKANQQTAGQATPRPRQVTMMTMSGTPCYGLTRTAEPNEHSIVATDYVEALSGPQNAAIEDIKNAKPIDHLVEDNENRFFEQLDRIAQETGRHQITEYDLDYINMVGLLFKFVLDDEEIPDKIKNLISYLHTPYLKLALIDKGFFAETHHPARVLLNTLARAAARWQDDWRIYTRVEEAINTVLSRYEQDTSIFDQVNKQFSHFEKTLQERTEKAELRSLEAMRSTERREKARKQCVEDLREIIGNSPVPEVLVEFIFGLWLEVIVFNRLNLGEASSEYRDCLPPIATLVECFQPGFTRQKLDREQMREHIQQRQANLKHIAEILKAGGVSLLEAQQQLSQIRDALHNTFEGQQLECARLQLPEQDDAARIRDQNLQAQAKQLAQTPFGTWFEFTSDQEVARLKLVWRSPITQTCMFVNHIGVKARVISIADLSALLASGDSQIIEPDKRSFFERALKSIINKLHIHKAEPALG</sequence>
<feature type="compositionally biased region" description="Low complexity" evidence="1">
    <location>
        <begin position="310"/>
        <end position="326"/>
    </location>
</feature>
<feature type="region of interest" description="Disordered" evidence="1">
    <location>
        <begin position="208"/>
        <end position="232"/>
    </location>
</feature>
<proteinExistence type="predicted"/>
<dbReference type="AlphaFoldDB" id="A0A5S9MYW3"/>